<dbReference type="OrthoDB" id="6400575at2"/>
<keyword evidence="1" id="KW-0732">Signal</keyword>
<dbReference type="EMBL" id="NBIM01000001">
    <property type="protein sequence ID" value="OXY82858.1"/>
    <property type="molecule type" value="Genomic_DNA"/>
</dbReference>
<evidence type="ECO:0000313" key="2">
    <source>
        <dbReference type="EMBL" id="OXY82858.1"/>
    </source>
</evidence>
<protein>
    <recommendedName>
        <fullName evidence="4">DUF1496 domain-containing protein</fullName>
    </recommendedName>
</protein>
<accession>A0A233RHI7</accession>
<proteinExistence type="predicted"/>
<evidence type="ECO:0000313" key="3">
    <source>
        <dbReference type="Proteomes" id="UP000242757"/>
    </source>
</evidence>
<dbReference type="Pfam" id="PF07383">
    <property type="entry name" value="DUF1496"/>
    <property type="match status" value="1"/>
</dbReference>
<dbReference type="AlphaFoldDB" id="A0A233RHI7"/>
<dbReference type="RefSeq" id="WP_094199636.1">
    <property type="nucleotide sequence ID" value="NZ_NBIM01000001.1"/>
</dbReference>
<sequence length="88" mass="9793">MKRLLWGLCWGLPALAGAETITTAPVELNIAAGIEPVCYYADKRYSRGAVIQMGQQWFVCAKEKSFEQNGRLSWQPFDPNAGEAGKMR</sequence>
<comment type="caution">
    <text evidence="2">The sequence shown here is derived from an EMBL/GenBank/DDBJ whole genome shotgun (WGS) entry which is preliminary data.</text>
</comment>
<organism evidence="2 3">
    <name type="scientific">Oceanimonas doudoroffii</name>
    <dbReference type="NCBI Taxonomy" id="84158"/>
    <lineage>
        <taxon>Bacteria</taxon>
        <taxon>Pseudomonadati</taxon>
        <taxon>Pseudomonadota</taxon>
        <taxon>Gammaproteobacteria</taxon>
        <taxon>Aeromonadales</taxon>
        <taxon>Aeromonadaceae</taxon>
        <taxon>Oceanimonas</taxon>
    </lineage>
</organism>
<feature type="signal peptide" evidence="1">
    <location>
        <begin position="1"/>
        <end position="18"/>
    </location>
</feature>
<name>A0A233RHI7_9GAMM</name>
<gene>
    <name evidence="2" type="ORF">B6S08_04965</name>
</gene>
<reference evidence="2 3" key="1">
    <citation type="submission" date="2017-08" db="EMBL/GenBank/DDBJ databases">
        <title>A Genome Sequence of Oceanimonas doudoroffii ATCC 27123T.</title>
        <authorList>
            <person name="Brennan M.A."/>
            <person name="Maclea K.S."/>
            <person name="Mcclelland W.D."/>
            <person name="Trachtenberg A.M."/>
        </authorList>
    </citation>
    <scope>NUCLEOTIDE SEQUENCE [LARGE SCALE GENOMIC DNA]</scope>
    <source>
        <strain evidence="2 3">ATCC 27123</strain>
    </source>
</reference>
<dbReference type="InterPro" id="IPR009971">
    <property type="entry name" value="DUF1496"/>
</dbReference>
<dbReference type="Proteomes" id="UP000242757">
    <property type="component" value="Unassembled WGS sequence"/>
</dbReference>
<evidence type="ECO:0000256" key="1">
    <source>
        <dbReference type="SAM" id="SignalP"/>
    </source>
</evidence>
<evidence type="ECO:0008006" key="4">
    <source>
        <dbReference type="Google" id="ProtNLM"/>
    </source>
</evidence>
<keyword evidence="3" id="KW-1185">Reference proteome</keyword>
<feature type="chain" id="PRO_5012285643" description="DUF1496 domain-containing protein" evidence="1">
    <location>
        <begin position="19"/>
        <end position="88"/>
    </location>
</feature>